<dbReference type="EMBL" id="KZ679703">
    <property type="protein sequence ID" value="PTB48052.1"/>
    <property type="molecule type" value="Genomic_DNA"/>
</dbReference>
<dbReference type="PANTHER" id="PTHR35391:SF5">
    <property type="entry name" value="DUF6590 DOMAIN-CONTAINING PROTEIN"/>
    <property type="match status" value="1"/>
</dbReference>
<feature type="compositionally biased region" description="Polar residues" evidence="1">
    <location>
        <begin position="264"/>
        <end position="295"/>
    </location>
</feature>
<evidence type="ECO:0000313" key="3">
    <source>
        <dbReference type="Proteomes" id="UP000241690"/>
    </source>
</evidence>
<dbReference type="GeneID" id="36629827"/>
<feature type="region of interest" description="Disordered" evidence="1">
    <location>
        <begin position="195"/>
        <end position="222"/>
    </location>
</feature>
<feature type="compositionally biased region" description="Low complexity" evidence="1">
    <location>
        <begin position="82"/>
        <end position="95"/>
    </location>
</feature>
<dbReference type="RefSeq" id="XP_024767729.1">
    <property type="nucleotide sequence ID" value="XM_024921247.1"/>
</dbReference>
<sequence length="451" mass="50918">MENGELSVILTSDEMISDIRDASTRCKALLHGLSKDGNTNAAEAREEMASFNIWVADMEKISKGEGDEEESQHDSKSDCSSDRSSSPCKLLSSSSEESEDDEVPGPWTSVQTLMTTLRQMAVMVRRVGNDHRQERTEKFKNLPRNEELYESFEKCAKQKVDHLFPKASAALQKRIAQVIARRQIWFVCLEEHQQKTSRRGEPVPALQQKEPESMEEKSAQETLPIEHQRTTDGMAPFTRKWNPNAQPSVTQSVTMMTTTEPDTENLQPSQNERAASTTSVNVSTGTLSSMPNLEQASGPREWSIHDFGPFFCVNETCSSPINCGDTYDDWLAHMRKRHTRPEWYCWYCQDSSSSGNFSTPGDLESHLTDFHGDVLSKELRPTAVNHSKVYGQTLFQECPFCGEFPSEIAKENLDREGREMYEALEKHVGDHFVSVSLIRLPFKSGEELAGE</sequence>
<feature type="compositionally biased region" description="Basic and acidic residues" evidence="1">
    <location>
        <begin position="209"/>
        <end position="222"/>
    </location>
</feature>
<keyword evidence="3" id="KW-1185">Reference proteome</keyword>
<dbReference type="STRING" id="983964.A0A2T3ZTC2"/>
<dbReference type="AlphaFoldDB" id="A0A2T3ZTC2"/>
<accession>A0A2T3ZTC2</accession>
<feature type="region of interest" description="Disordered" evidence="1">
    <location>
        <begin position="257"/>
        <end position="297"/>
    </location>
</feature>
<gene>
    <name evidence="2" type="ORF">M431DRAFT_547436</name>
</gene>
<dbReference type="PANTHER" id="PTHR35391">
    <property type="entry name" value="C2H2-TYPE DOMAIN-CONTAINING PROTEIN-RELATED"/>
    <property type="match status" value="1"/>
</dbReference>
<reference evidence="2 3" key="1">
    <citation type="submission" date="2016-07" db="EMBL/GenBank/DDBJ databases">
        <title>Multiple horizontal gene transfer events from other fungi enriched the ability of initially mycotrophic Trichoderma (Ascomycota) to feed on dead plant biomass.</title>
        <authorList>
            <consortium name="DOE Joint Genome Institute"/>
            <person name="Aerts A."/>
            <person name="Atanasova L."/>
            <person name="Chenthamara K."/>
            <person name="Zhang J."/>
            <person name="Grujic M."/>
            <person name="Henrissat B."/>
            <person name="Kuo A."/>
            <person name="Salamov A."/>
            <person name="Lipzen A."/>
            <person name="Labutti K."/>
            <person name="Barry K."/>
            <person name="Miao Y."/>
            <person name="Rahimi M.J."/>
            <person name="Shen Q."/>
            <person name="Grigoriev I.V."/>
            <person name="Kubicek C.P."/>
            <person name="Druzhinina I.S."/>
        </authorList>
    </citation>
    <scope>NUCLEOTIDE SEQUENCE [LARGE SCALE GENOMIC DNA]</scope>
    <source>
        <strain evidence="2 3">CBS 226.95</strain>
    </source>
</reference>
<protein>
    <recommendedName>
        <fullName evidence="4">C2H2-type domain-containing protein</fullName>
    </recommendedName>
</protein>
<proteinExistence type="predicted"/>
<name>A0A2T3ZTC2_TRIHA</name>
<evidence type="ECO:0000256" key="1">
    <source>
        <dbReference type="SAM" id="MobiDB-lite"/>
    </source>
</evidence>
<feature type="region of interest" description="Disordered" evidence="1">
    <location>
        <begin position="63"/>
        <end position="107"/>
    </location>
</feature>
<evidence type="ECO:0000313" key="2">
    <source>
        <dbReference type="EMBL" id="PTB48052.1"/>
    </source>
</evidence>
<organism evidence="2 3">
    <name type="scientific">Trichoderma harzianum CBS 226.95</name>
    <dbReference type="NCBI Taxonomy" id="983964"/>
    <lineage>
        <taxon>Eukaryota</taxon>
        <taxon>Fungi</taxon>
        <taxon>Dikarya</taxon>
        <taxon>Ascomycota</taxon>
        <taxon>Pezizomycotina</taxon>
        <taxon>Sordariomycetes</taxon>
        <taxon>Hypocreomycetidae</taxon>
        <taxon>Hypocreales</taxon>
        <taxon>Hypocreaceae</taxon>
        <taxon>Trichoderma</taxon>
    </lineage>
</organism>
<feature type="compositionally biased region" description="Basic and acidic residues" evidence="1">
    <location>
        <begin position="72"/>
        <end position="81"/>
    </location>
</feature>
<evidence type="ECO:0008006" key="4">
    <source>
        <dbReference type="Google" id="ProtNLM"/>
    </source>
</evidence>
<dbReference type="Proteomes" id="UP000241690">
    <property type="component" value="Unassembled WGS sequence"/>
</dbReference>